<proteinExistence type="predicted"/>
<dbReference type="PANTHER" id="PTHR30329:SF21">
    <property type="entry name" value="LIPOPROTEIN YIAD-RELATED"/>
    <property type="match status" value="1"/>
</dbReference>
<dbReference type="InterPro" id="IPR019734">
    <property type="entry name" value="TPR_rpt"/>
</dbReference>
<dbReference type="GO" id="GO:0009279">
    <property type="term" value="C:cell outer membrane"/>
    <property type="evidence" value="ECO:0007669"/>
    <property type="project" value="UniProtKB-SubCell"/>
</dbReference>
<keyword evidence="3" id="KW-0998">Cell outer membrane</keyword>
<keyword evidence="8" id="KW-1185">Reference proteome</keyword>
<comment type="subcellular location">
    <subcellularLocation>
        <location evidence="1">Cell outer membrane</location>
    </subcellularLocation>
</comment>
<evidence type="ECO:0000256" key="5">
    <source>
        <dbReference type="PROSITE-ProRule" id="PRU00473"/>
    </source>
</evidence>
<dbReference type="PANTHER" id="PTHR30329">
    <property type="entry name" value="STATOR ELEMENT OF FLAGELLAR MOTOR COMPLEX"/>
    <property type="match status" value="1"/>
</dbReference>
<dbReference type="Gene3D" id="1.25.40.10">
    <property type="entry name" value="Tetratricopeptide repeat domain"/>
    <property type="match status" value="1"/>
</dbReference>
<keyword evidence="2 5" id="KW-0472">Membrane</keyword>
<dbReference type="SUPFAM" id="SSF103088">
    <property type="entry name" value="OmpA-like"/>
    <property type="match status" value="1"/>
</dbReference>
<feature type="domain" description="OmpA-like" evidence="6">
    <location>
        <begin position="704"/>
        <end position="826"/>
    </location>
</feature>
<evidence type="ECO:0000256" key="1">
    <source>
        <dbReference type="ARBA" id="ARBA00004442"/>
    </source>
</evidence>
<dbReference type="InterPro" id="IPR050330">
    <property type="entry name" value="Bact_OuterMem_StrucFunc"/>
</dbReference>
<dbReference type="AlphaFoldDB" id="A0A1I5QG42"/>
<dbReference type="PRINTS" id="PR01021">
    <property type="entry name" value="OMPADOMAIN"/>
</dbReference>
<gene>
    <name evidence="7" type="ORF">SAMN04515674_103180</name>
</gene>
<keyword evidence="4" id="KW-0802">TPR repeat</keyword>
<feature type="repeat" description="TPR" evidence="4">
    <location>
        <begin position="66"/>
        <end position="99"/>
    </location>
</feature>
<reference evidence="7 8" key="1">
    <citation type="submission" date="2016-10" db="EMBL/GenBank/DDBJ databases">
        <authorList>
            <person name="de Groot N.N."/>
        </authorList>
    </citation>
    <scope>NUCLEOTIDE SEQUENCE [LARGE SCALE GENOMIC DNA]</scope>
    <source>
        <strain evidence="8">E92,LMG 26720,CCM 7988</strain>
    </source>
</reference>
<dbReference type="InterPro" id="IPR011042">
    <property type="entry name" value="6-blade_b-propeller_TolB-like"/>
</dbReference>
<dbReference type="SUPFAM" id="SSF82171">
    <property type="entry name" value="DPP6 N-terminal domain-like"/>
    <property type="match status" value="1"/>
</dbReference>
<dbReference type="EMBL" id="FOXH01000003">
    <property type="protein sequence ID" value="SFP45202.1"/>
    <property type="molecule type" value="Genomic_DNA"/>
</dbReference>
<dbReference type="InterPro" id="IPR036737">
    <property type="entry name" value="OmpA-like_sf"/>
</dbReference>
<dbReference type="InterPro" id="IPR011659">
    <property type="entry name" value="WD40"/>
</dbReference>
<evidence type="ECO:0000256" key="3">
    <source>
        <dbReference type="ARBA" id="ARBA00023237"/>
    </source>
</evidence>
<sequence length="826" mass="91393">MPNFRQIGLILISAITLLREASGQQSAGLLTEANRNFELMKYPAAVQGYEQILKKKDVSLSDADKLAALLKLGFSYKQVRDGANAERVYREALQANPTLSGEDNKAYLYYAQSLANNGKYEESQKFYERYKQSSGTADVSKFYGKINQTLPDASNSTSKYIVEYLNINSNRPEFSPMYYKSGIVYCSGKGAASKLLSEKKGPFLDLYYINDLSSLNAVSEDGHVLKTTKTPGEKFLGHDYYSRSTANDSKTLNYFADNLPKPQSKAKVIEPTPESEQFSKSLNTKYHEGPATFSKDFSKIIFTRNNFNEGAQGKSEDNVTKLKLYTAESNNGVWGEAVELPFNSNEYSAGHPALTKDGKLLYFVSDMPGGSGATDLYVSENKNGKWTAPKNLGNLVNTKGSEMFPFVDENGNLYFSSDGLPGKGYLDIFFIEIKNGLPVGKAMNLGEPFNSPNDDFGIITDGERKEGYFSSDRKKGDDDDIYRFRRESILYNCRELTLVVFDSESKKALDNAEVELVRKNGISEKKFTNKDGNIKFCMNESAEYTFKIQKSGHLINTVGYSTIGESDNNPSRIEVPLSKIPEISSIPATLPSLSTTPEKVEVSPILPGSSVKKPVNGGSILKGIVKTEVEKRPIEGVMVILRNACDNTSQSAVTGPDGVYSFEMEDGCDYILEVAKDGYGKNVNKIKKIKKGKVKEISQDLSLFKEGDVVTIDNIYYDSGKSSIRKDAARELDKLAATLLKYPEMVIEIGSHTDSRGESAENQALSEKRAEAAVEYISHKGVDRNRMLAKGYGESDLVNECGDGVSCTEAEHQKNRRTTVKIIKVK</sequence>
<name>A0A1I5QG42_9BACT</name>
<evidence type="ECO:0000259" key="6">
    <source>
        <dbReference type="PROSITE" id="PS51123"/>
    </source>
</evidence>
<dbReference type="Pfam" id="PF07676">
    <property type="entry name" value="PD40"/>
    <property type="match status" value="2"/>
</dbReference>
<dbReference type="InterPro" id="IPR006665">
    <property type="entry name" value="OmpA-like"/>
</dbReference>
<dbReference type="Gene3D" id="2.120.10.30">
    <property type="entry name" value="TolB, C-terminal domain"/>
    <property type="match status" value="1"/>
</dbReference>
<dbReference type="Pfam" id="PF00691">
    <property type="entry name" value="OmpA"/>
    <property type="match status" value="1"/>
</dbReference>
<evidence type="ECO:0000256" key="2">
    <source>
        <dbReference type="ARBA" id="ARBA00023136"/>
    </source>
</evidence>
<dbReference type="Proteomes" id="UP000199306">
    <property type="component" value="Unassembled WGS sequence"/>
</dbReference>
<evidence type="ECO:0000313" key="8">
    <source>
        <dbReference type="Proteomes" id="UP000199306"/>
    </source>
</evidence>
<dbReference type="InterPro" id="IPR006664">
    <property type="entry name" value="OMP_bac"/>
</dbReference>
<dbReference type="STRING" id="1079859.SAMN04515674_103180"/>
<dbReference type="PROSITE" id="PS51123">
    <property type="entry name" value="OMPA_2"/>
    <property type="match status" value="1"/>
</dbReference>
<dbReference type="SUPFAM" id="SSF49478">
    <property type="entry name" value="Cna protein B-type domain"/>
    <property type="match status" value="1"/>
</dbReference>
<dbReference type="Gene3D" id="2.60.40.1120">
    <property type="entry name" value="Carboxypeptidase-like, regulatory domain"/>
    <property type="match status" value="1"/>
</dbReference>
<dbReference type="CDD" id="cd07185">
    <property type="entry name" value="OmpA_C-like"/>
    <property type="match status" value="1"/>
</dbReference>
<dbReference type="Gene3D" id="3.30.1330.60">
    <property type="entry name" value="OmpA-like domain"/>
    <property type="match status" value="1"/>
</dbReference>
<dbReference type="InterPro" id="IPR011990">
    <property type="entry name" value="TPR-like_helical_dom_sf"/>
</dbReference>
<accession>A0A1I5QG42</accession>
<evidence type="ECO:0000313" key="7">
    <source>
        <dbReference type="EMBL" id="SFP45202.1"/>
    </source>
</evidence>
<dbReference type="PROSITE" id="PS50005">
    <property type="entry name" value="TPR"/>
    <property type="match status" value="1"/>
</dbReference>
<dbReference type="SUPFAM" id="SSF48452">
    <property type="entry name" value="TPR-like"/>
    <property type="match status" value="1"/>
</dbReference>
<evidence type="ECO:0000256" key="4">
    <source>
        <dbReference type="PROSITE-ProRule" id="PRU00339"/>
    </source>
</evidence>
<protein>
    <submittedName>
        <fullName evidence="7">WD40-like Beta Propeller Repeat</fullName>
    </submittedName>
</protein>
<organism evidence="7 8">
    <name type="scientific">Pseudarcicella hirudinis</name>
    <dbReference type="NCBI Taxonomy" id="1079859"/>
    <lineage>
        <taxon>Bacteria</taxon>
        <taxon>Pseudomonadati</taxon>
        <taxon>Bacteroidota</taxon>
        <taxon>Cytophagia</taxon>
        <taxon>Cytophagales</taxon>
        <taxon>Flectobacillaceae</taxon>
        <taxon>Pseudarcicella</taxon>
    </lineage>
</organism>